<reference evidence="1 2" key="1">
    <citation type="journal article" date="2015" name="Genome Announc.">
        <title>Expanding the biotechnology potential of lactobacilli through comparative genomics of 213 strains and associated genera.</title>
        <authorList>
            <person name="Sun Z."/>
            <person name="Harris H.M."/>
            <person name="McCann A."/>
            <person name="Guo C."/>
            <person name="Argimon S."/>
            <person name="Zhang W."/>
            <person name="Yang X."/>
            <person name="Jeffery I.B."/>
            <person name="Cooney J.C."/>
            <person name="Kagawa T.F."/>
            <person name="Liu W."/>
            <person name="Song Y."/>
            <person name="Salvetti E."/>
            <person name="Wrobel A."/>
            <person name="Rasinkangas P."/>
            <person name="Parkhill J."/>
            <person name="Rea M.C."/>
            <person name="O'Sullivan O."/>
            <person name="Ritari J."/>
            <person name="Douillard F.P."/>
            <person name="Paul Ross R."/>
            <person name="Yang R."/>
            <person name="Briner A.E."/>
            <person name="Felis G.E."/>
            <person name="de Vos W.M."/>
            <person name="Barrangou R."/>
            <person name="Klaenhammer T.R."/>
            <person name="Caufield P.W."/>
            <person name="Cui Y."/>
            <person name="Zhang H."/>
            <person name="O'Toole P.W."/>
        </authorList>
    </citation>
    <scope>NUCLEOTIDE SEQUENCE [LARGE SCALE GENOMIC DNA]</scope>
    <source>
        <strain evidence="1 2">DSM 20605</strain>
    </source>
</reference>
<dbReference type="STRING" id="1133569.FD21_GL001680"/>
<dbReference type="RefSeq" id="WP_010579567.1">
    <property type="nucleotide sequence ID" value="NZ_AHYZ01000020.1"/>
</dbReference>
<dbReference type="InterPro" id="IPR000150">
    <property type="entry name" value="Cof"/>
</dbReference>
<keyword evidence="1" id="KW-0378">Hydrolase</keyword>
<dbReference type="AlphaFoldDB" id="A0A0R2C3P0"/>
<dbReference type="SUPFAM" id="SSF56784">
    <property type="entry name" value="HAD-like"/>
    <property type="match status" value="1"/>
</dbReference>
<dbReference type="CDD" id="cd07518">
    <property type="entry name" value="HAD_YbiV-Like"/>
    <property type="match status" value="1"/>
</dbReference>
<dbReference type="Gene3D" id="3.40.50.1000">
    <property type="entry name" value="HAD superfamily/HAD-like"/>
    <property type="match status" value="1"/>
</dbReference>
<comment type="caution">
    <text evidence="1">The sequence shown here is derived from an EMBL/GenBank/DDBJ whole genome shotgun (WGS) entry which is preliminary data.</text>
</comment>
<dbReference type="InterPro" id="IPR036412">
    <property type="entry name" value="HAD-like_sf"/>
</dbReference>
<accession>A0A0R2C3P0</accession>
<dbReference type="SFLD" id="SFLDS00003">
    <property type="entry name" value="Haloacid_Dehalogenase"/>
    <property type="match status" value="1"/>
</dbReference>
<organism evidence="1 2">
    <name type="scientific">Liquorilactobacillus vini DSM 20605</name>
    <dbReference type="NCBI Taxonomy" id="1133569"/>
    <lineage>
        <taxon>Bacteria</taxon>
        <taxon>Bacillati</taxon>
        <taxon>Bacillota</taxon>
        <taxon>Bacilli</taxon>
        <taxon>Lactobacillales</taxon>
        <taxon>Lactobacillaceae</taxon>
        <taxon>Liquorilactobacillus</taxon>
    </lineage>
</organism>
<dbReference type="Gene3D" id="3.30.1240.10">
    <property type="match status" value="1"/>
</dbReference>
<dbReference type="PANTHER" id="PTHR10000:SF53">
    <property type="entry name" value="5-AMINO-6-(5-PHOSPHO-D-RIBITYLAMINO)URACIL PHOSPHATASE YBJI-RELATED"/>
    <property type="match status" value="1"/>
</dbReference>
<keyword evidence="2" id="KW-1185">Reference proteome</keyword>
<proteinExistence type="predicted"/>
<sequence>MIKAVAVDMDGTFLRDDKSYDQQRFLQIYQRMKQKNVKFIVASGNQYQRLRQYFPQVADEISFAAENGALVIVRAREIFSGSFTKSVVNQTLLLLEKMPQVLHINVCGKNSAYICKNDPPKFKKLSHFYYPALKELDSFQQLPTDEFFKINIHVIDGQGKYMQEFIPQATAGKVAATSGGNDDLDLIVPGLNKAFALKKLLAHWRINPRELMAFGDGGNDLEMLRLAGYSYCNEKRQSRSFTDG</sequence>
<protein>
    <submittedName>
        <fullName evidence="1">HAD superfamily hydrolase</fullName>
    </submittedName>
</protein>
<dbReference type="Pfam" id="PF08282">
    <property type="entry name" value="Hydrolase_3"/>
    <property type="match status" value="1"/>
</dbReference>
<dbReference type="EMBL" id="AYYX01000055">
    <property type="protein sequence ID" value="KRM86301.1"/>
    <property type="molecule type" value="Genomic_DNA"/>
</dbReference>
<dbReference type="eggNOG" id="COG0561">
    <property type="taxonomic scope" value="Bacteria"/>
</dbReference>
<dbReference type="SFLD" id="SFLDG01140">
    <property type="entry name" value="C2.B:_Phosphomannomutase_and_P"/>
    <property type="match status" value="1"/>
</dbReference>
<dbReference type="GO" id="GO:0005829">
    <property type="term" value="C:cytosol"/>
    <property type="evidence" value="ECO:0007669"/>
    <property type="project" value="TreeGrafter"/>
</dbReference>
<dbReference type="GO" id="GO:0000287">
    <property type="term" value="F:magnesium ion binding"/>
    <property type="evidence" value="ECO:0007669"/>
    <property type="project" value="TreeGrafter"/>
</dbReference>
<name>A0A0R2C3P0_9LACO</name>
<evidence type="ECO:0000313" key="1">
    <source>
        <dbReference type="EMBL" id="KRM86301.1"/>
    </source>
</evidence>
<dbReference type="Proteomes" id="UP000051576">
    <property type="component" value="Unassembled WGS sequence"/>
</dbReference>
<dbReference type="InterPro" id="IPR006379">
    <property type="entry name" value="HAD-SF_hydro_IIB"/>
</dbReference>
<dbReference type="PANTHER" id="PTHR10000">
    <property type="entry name" value="PHOSPHOSERINE PHOSPHATASE"/>
    <property type="match status" value="1"/>
</dbReference>
<dbReference type="InterPro" id="IPR023214">
    <property type="entry name" value="HAD_sf"/>
</dbReference>
<dbReference type="NCBIfam" id="TIGR01484">
    <property type="entry name" value="HAD-SF-IIB"/>
    <property type="match status" value="1"/>
</dbReference>
<gene>
    <name evidence="1" type="ORF">FD21_GL001680</name>
</gene>
<dbReference type="GO" id="GO:0016791">
    <property type="term" value="F:phosphatase activity"/>
    <property type="evidence" value="ECO:0007669"/>
    <property type="project" value="UniProtKB-ARBA"/>
</dbReference>
<dbReference type="PATRIC" id="fig|1133569.4.peg.1825"/>
<dbReference type="NCBIfam" id="TIGR00099">
    <property type="entry name" value="Cof-subfamily"/>
    <property type="match status" value="1"/>
</dbReference>
<evidence type="ECO:0000313" key="2">
    <source>
        <dbReference type="Proteomes" id="UP000051576"/>
    </source>
</evidence>